<dbReference type="GO" id="GO:0000981">
    <property type="term" value="F:DNA-binding transcription factor activity, RNA polymerase II-specific"/>
    <property type="evidence" value="ECO:0007669"/>
    <property type="project" value="TreeGrafter"/>
</dbReference>
<dbReference type="InterPro" id="IPR036910">
    <property type="entry name" value="HMG_box_dom_sf"/>
</dbReference>
<dbReference type="FunFam" id="1.10.30.10:FF:000041">
    <property type="entry name" value="HMG box family protein"/>
    <property type="match status" value="1"/>
</dbReference>
<protein>
    <submittedName>
        <fullName evidence="7">Mating-type protein MAT1-2-1</fullName>
    </submittedName>
</protein>
<dbReference type="GO" id="GO:0000978">
    <property type="term" value="F:RNA polymerase II cis-regulatory region sequence-specific DNA binding"/>
    <property type="evidence" value="ECO:0007669"/>
    <property type="project" value="TreeGrafter"/>
</dbReference>
<dbReference type="PROSITE" id="PS50118">
    <property type="entry name" value="HMG_BOX_2"/>
    <property type="match status" value="1"/>
</dbReference>
<keyword evidence="4 5" id="KW-0539">Nucleus</keyword>
<dbReference type="GO" id="GO:0005634">
    <property type="term" value="C:nucleus"/>
    <property type="evidence" value="ECO:0007669"/>
    <property type="project" value="UniProtKB-UniRule"/>
</dbReference>
<evidence type="ECO:0000256" key="5">
    <source>
        <dbReference type="PROSITE-ProRule" id="PRU00267"/>
    </source>
</evidence>
<proteinExistence type="predicted"/>
<evidence type="ECO:0000313" key="7">
    <source>
        <dbReference type="EMBL" id="AYN77762.1"/>
    </source>
</evidence>
<dbReference type="InterPro" id="IPR051356">
    <property type="entry name" value="SOX/SOX-like_TF"/>
</dbReference>
<keyword evidence="2 5" id="KW-0238">DNA-binding</keyword>
<gene>
    <name evidence="7" type="primary">MAT1-2-1</name>
</gene>
<dbReference type="Pfam" id="PF00505">
    <property type="entry name" value="HMG_box"/>
    <property type="match status" value="1"/>
</dbReference>
<organism evidence="7">
    <name type="scientific">Berkeleyomyces basicola</name>
    <dbReference type="NCBI Taxonomy" id="124036"/>
    <lineage>
        <taxon>Eukaryota</taxon>
        <taxon>Fungi</taxon>
        <taxon>Dikarya</taxon>
        <taxon>Ascomycota</taxon>
        <taxon>Pezizomycotina</taxon>
        <taxon>Sordariomycetes</taxon>
        <taxon>Hypocreomycetidae</taxon>
        <taxon>Microascales</taxon>
        <taxon>Ceratocystidaceae</taxon>
        <taxon>Berkeleyomyces</taxon>
    </lineage>
</organism>
<dbReference type="EMBL" id="MH522765">
    <property type="protein sequence ID" value="AYN77762.1"/>
    <property type="molecule type" value="Genomic_DNA"/>
</dbReference>
<dbReference type="AlphaFoldDB" id="A0A3G2LVY2"/>
<evidence type="ECO:0000256" key="2">
    <source>
        <dbReference type="ARBA" id="ARBA00023125"/>
    </source>
</evidence>
<dbReference type="SMART" id="SM00398">
    <property type="entry name" value="HMG"/>
    <property type="match status" value="1"/>
</dbReference>
<reference evidence="7" key="1">
    <citation type="journal article" date="2018" name="Fungal Biol.">
        <title>Heterothallism revealed in the root rot fungi Berkeleyomyces basicola and B. rouxiae.</title>
        <authorList>
            <person name="Nel W.J."/>
            <person name="Duong T.A."/>
            <person name="Wingfield M.J."/>
            <person name="Wingfield B.D."/>
            <person name="Hammerbacher A."/>
            <person name="de Beer Z.W."/>
        </authorList>
    </citation>
    <scope>NUCLEOTIDE SEQUENCE</scope>
</reference>
<dbReference type="PANTHER" id="PTHR45789">
    <property type="entry name" value="FI18025P1"/>
    <property type="match status" value="1"/>
</dbReference>
<accession>A0A3G2LVY2</accession>
<dbReference type="CDD" id="cd01389">
    <property type="entry name" value="HMG-box_ROX1-like"/>
    <property type="match status" value="1"/>
</dbReference>
<dbReference type="InterPro" id="IPR009071">
    <property type="entry name" value="HMG_box_dom"/>
</dbReference>
<evidence type="ECO:0000259" key="6">
    <source>
        <dbReference type="PROSITE" id="PS50118"/>
    </source>
</evidence>
<keyword evidence="1" id="KW-0805">Transcription regulation</keyword>
<evidence type="ECO:0000256" key="3">
    <source>
        <dbReference type="ARBA" id="ARBA00023163"/>
    </source>
</evidence>
<feature type="domain" description="HMG box" evidence="6">
    <location>
        <begin position="162"/>
        <end position="230"/>
    </location>
</feature>
<keyword evidence="3" id="KW-0804">Transcription</keyword>
<dbReference type="Gene3D" id="1.10.30.10">
    <property type="entry name" value="High mobility group box domain"/>
    <property type="match status" value="1"/>
</dbReference>
<dbReference type="SUPFAM" id="SSF47095">
    <property type="entry name" value="HMG-box"/>
    <property type="match status" value="1"/>
</dbReference>
<dbReference type="PANTHER" id="PTHR45789:SF2">
    <property type="entry name" value="FI18025P1"/>
    <property type="match status" value="1"/>
</dbReference>
<feature type="DNA-binding region" description="HMG box" evidence="5">
    <location>
        <begin position="162"/>
        <end position="230"/>
    </location>
</feature>
<evidence type="ECO:0000256" key="4">
    <source>
        <dbReference type="ARBA" id="ARBA00023242"/>
    </source>
</evidence>
<name>A0A3G2LVY2_9PEZI</name>
<sequence>MDISLISPALTTPINMEPTLLEPTNMTTTPYFDVQQHQILQSVWSTAIVQLSPFSKVAAIHSNMVLALSEESTKTLLRDFSTIIGAPALLVRDSSDLDRFFIGSITDFNTTERSLVSVAGYNHFVLVKAVSLNSISKDSIIDPSATLPQTDTPGKRKQAARIPRPPNAYIMYRKDRHREIRARFPDIDNNEISRILGKQWREESASVRTHYQELAISYKKIFMEAFPDYQYRPRKANEKKRRNRQLATLLALGKLATQPVLSQGFLQ</sequence>
<evidence type="ECO:0000256" key="1">
    <source>
        <dbReference type="ARBA" id="ARBA00023015"/>
    </source>
</evidence>